<evidence type="ECO:0000313" key="1">
    <source>
        <dbReference type="EMBL" id="KRY22092.1"/>
    </source>
</evidence>
<dbReference type="STRING" id="990121.A0A0V1ACH6"/>
<dbReference type="PANTHER" id="PTHR45913:SF19">
    <property type="entry name" value="LOW QUALITY PROTEIN: ZINC FINGER BED DOMAIN-CONTAINING PROTEIN 5-LIKE"/>
    <property type="match status" value="1"/>
</dbReference>
<dbReference type="PANTHER" id="PTHR45913">
    <property type="entry name" value="EPM2A-INTERACTING PROTEIN 1"/>
    <property type="match status" value="1"/>
</dbReference>
<name>A0A0V1ACH6_9BILA</name>
<organism evidence="1 2">
    <name type="scientific">Trichinella patagoniensis</name>
    <dbReference type="NCBI Taxonomy" id="990121"/>
    <lineage>
        <taxon>Eukaryota</taxon>
        <taxon>Metazoa</taxon>
        <taxon>Ecdysozoa</taxon>
        <taxon>Nematoda</taxon>
        <taxon>Enoplea</taxon>
        <taxon>Dorylaimia</taxon>
        <taxon>Trichinellida</taxon>
        <taxon>Trichinellidae</taxon>
        <taxon>Trichinella</taxon>
    </lineage>
</organism>
<protein>
    <submittedName>
        <fullName evidence="1">SCAN domain-containing protein 3</fullName>
    </submittedName>
</protein>
<keyword evidence="2" id="KW-1185">Reference proteome</keyword>
<reference evidence="1 2" key="1">
    <citation type="submission" date="2015-01" db="EMBL/GenBank/DDBJ databases">
        <title>Evolution of Trichinella species and genotypes.</title>
        <authorList>
            <person name="Korhonen P.K."/>
            <person name="Edoardo P."/>
            <person name="Giuseppe L.R."/>
            <person name="Gasser R.B."/>
        </authorList>
    </citation>
    <scope>NUCLEOTIDE SEQUENCE [LARGE SCALE GENOMIC DNA]</scope>
    <source>
        <strain evidence="1">ISS2496</strain>
    </source>
</reference>
<gene>
    <name evidence="1" type="primary">SCAND3</name>
    <name evidence="1" type="ORF">T12_11945</name>
</gene>
<proteinExistence type="predicted"/>
<dbReference type="EMBL" id="JYDQ01000012">
    <property type="protein sequence ID" value="KRY22092.1"/>
    <property type="molecule type" value="Genomic_DNA"/>
</dbReference>
<dbReference type="AlphaFoldDB" id="A0A0V1ACH6"/>
<accession>A0A0V1ACH6</accession>
<dbReference type="Proteomes" id="UP000054783">
    <property type="component" value="Unassembled WGS sequence"/>
</dbReference>
<sequence length="402" mass="46769">MASADAKKKCRQYSQEYLKFDFIPSFSNETMPMCLLCQKVFTNDAMKPSKMKDHLERVHPDKKNKDVEFFKVLKEKIRNQPNLKSFFKAPGTVDCEGGLKASYTISLNIAKKAQSYTIGEEIVIPAIKEVIETVMKKDSEPVLKCIPLSAKTVQRRIDEMTRQPLNSRLFATLCEKNDETFNQLLFHTEVRWLSRGDCLQRLVDLYHSTVEFLADVDQTLCEELKKCKNHLFYLADLYSKFNEIQKRLQGKDVTIIQARTLLIGFQAKIGLFKSFLARRDFKYFSNLQKLEEGADVSDRDLEIYINHLEKLEEDFKIRFEDLESMTVPDWIIAPFDIETGNANIEFSLQEEHVEMSADLEAKLLFKHKSLSEFWSNPRKCDFIKAKEQTEPGNAWRLAPETH</sequence>
<comment type="caution">
    <text evidence="1">The sequence shown here is derived from an EMBL/GenBank/DDBJ whole genome shotgun (WGS) entry which is preliminary data.</text>
</comment>
<dbReference type="OrthoDB" id="6378341at2759"/>
<evidence type="ECO:0000313" key="2">
    <source>
        <dbReference type="Proteomes" id="UP000054783"/>
    </source>
</evidence>